<dbReference type="SUPFAM" id="SSF50249">
    <property type="entry name" value="Nucleic acid-binding proteins"/>
    <property type="match status" value="1"/>
</dbReference>
<keyword evidence="8" id="KW-0067">ATP-binding</keyword>
<feature type="domain" description="Helix-hairpin-helix DNA-binding motif class 1" evidence="7">
    <location>
        <begin position="72"/>
        <end position="91"/>
    </location>
</feature>
<keyword evidence="9" id="KW-1185">Reference proteome</keyword>
<comment type="caution">
    <text evidence="8">The sequence shown here is derived from an EMBL/GenBank/DDBJ whole genome shotgun (WGS) entry which is preliminary data.</text>
</comment>
<dbReference type="GO" id="GO:0006281">
    <property type="term" value="P:DNA repair"/>
    <property type="evidence" value="ECO:0007669"/>
    <property type="project" value="UniProtKB-UniRule"/>
</dbReference>
<keyword evidence="4 6" id="KW-0233">DNA recombination</keyword>
<dbReference type="SMART" id="SM00278">
    <property type="entry name" value="HhH1"/>
    <property type="match status" value="2"/>
</dbReference>
<evidence type="ECO:0000256" key="5">
    <source>
        <dbReference type="ARBA" id="ARBA00023204"/>
    </source>
</evidence>
<dbReference type="GO" id="GO:0048476">
    <property type="term" value="C:Holliday junction resolvase complex"/>
    <property type="evidence" value="ECO:0007669"/>
    <property type="project" value="UniProtKB-UniRule"/>
</dbReference>
<comment type="subcellular location">
    <subcellularLocation>
        <location evidence="6">Cytoplasm</location>
    </subcellularLocation>
</comment>
<dbReference type="RefSeq" id="WP_094722146.1">
    <property type="nucleotide sequence ID" value="NZ_MWWS01000002.1"/>
</dbReference>
<dbReference type="Pfam" id="PF07499">
    <property type="entry name" value="RuvA_C"/>
    <property type="match status" value="1"/>
</dbReference>
<dbReference type="GO" id="GO:0005524">
    <property type="term" value="F:ATP binding"/>
    <property type="evidence" value="ECO:0007669"/>
    <property type="project" value="InterPro"/>
</dbReference>
<gene>
    <name evidence="6" type="primary">ruvA</name>
    <name evidence="8" type="ORF">BOCO_0087</name>
</gene>
<comment type="caution">
    <text evidence="6">Lacks conserved residue(s) required for the propagation of feature annotation.</text>
</comment>
<evidence type="ECO:0000256" key="3">
    <source>
        <dbReference type="ARBA" id="ARBA00023125"/>
    </source>
</evidence>
<organism evidence="8 9">
    <name type="scientific">Bombiscardovia coagulans</name>
    <dbReference type="NCBI Taxonomy" id="686666"/>
    <lineage>
        <taxon>Bacteria</taxon>
        <taxon>Bacillati</taxon>
        <taxon>Actinomycetota</taxon>
        <taxon>Actinomycetes</taxon>
        <taxon>Bifidobacteriales</taxon>
        <taxon>Bifidobacteriaceae</taxon>
        <taxon>Bombiscardovia</taxon>
    </lineage>
</organism>
<dbReference type="Gene3D" id="2.40.50.140">
    <property type="entry name" value="Nucleic acid-binding proteins"/>
    <property type="match status" value="1"/>
</dbReference>
<dbReference type="Gene3D" id="1.10.8.10">
    <property type="entry name" value="DNA helicase RuvA subunit, C-terminal domain"/>
    <property type="match status" value="1"/>
</dbReference>
<dbReference type="EMBL" id="MWWS01000002">
    <property type="protein sequence ID" value="OZG50901.1"/>
    <property type="molecule type" value="Genomic_DNA"/>
</dbReference>
<dbReference type="InterPro" id="IPR036267">
    <property type="entry name" value="RuvA_C_sf"/>
</dbReference>
<sequence length="201" mass="21339">MLAMLTGSVALIEVGCAVIDVGGVGFEVRMPSSDLSTMHTGNQVRIYTYLNVANDNITLYGFLATSSKQLFIQLQKVSGVGPKVALSLLSTLTPTMLTKAVSEGDVAALSSAPGLGKKGAQKIILELSGKMNVSSDDVNTEIVDEGSQQVVEGLQSLGWQQAEAQKVVRRICQDGDYQLPLKKEDVPQVLKASLASLDRGR</sequence>
<dbReference type="GO" id="GO:0000400">
    <property type="term" value="F:four-way junction DNA binding"/>
    <property type="evidence" value="ECO:0007669"/>
    <property type="project" value="UniProtKB-UniRule"/>
</dbReference>
<evidence type="ECO:0000256" key="4">
    <source>
        <dbReference type="ARBA" id="ARBA00023172"/>
    </source>
</evidence>
<dbReference type="Gene3D" id="1.10.150.20">
    <property type="entry name" value="5' to 3' exonuclease, C-terminal subdomain"/>
    <property type="match status" value="1"/>
</dbReference>
<dbReference type="Pfam" id="PF14520">
    <property type="entry name" value="HHH_5"/>
    <property type="match status" value="1"/>
</dbReference>
<dbReference type="InterPro" id="IPR003583">
    <property type="entry name" value="Hlx-hairpin-Hlx_DNA-bd_motif"/>
</dbReference>
<dbReference type="Proteomes" id="UP000216004">
    <property type="component" value="Unassembled WGS sequence"/>
</dbReference>
<dbReference type="CDD" id="cd14332">
    <property type="entry name" value="UBA_RuvA_C"/>
    <property type="match status" value="1"/>
</dbReference>
<protein>
    <recommendedName>
        <fullName evidence="6">Holliday junction branch migration complex subunit RuvA</fullName>
    </recommendedName>
</protein>
<evidence type="ECO:0000256" key="1">
    <source>
        <dbReference type="ARBA" id="ARBA00022490"/>
    </source>
</evidence>
<dbReference type="AlphaFoldDB" id="A0A261EVK8"/>
<dbReference type="SUPFAM" id="SSF46929">
    <property type="entry name" value="DNA helicase RuvA subunit, C-terminal domain"/>
    <property type="match status" value="1"/>
</dbReference>
<dbReference type="InterPro" id="IPR013849">
    <property type="entry name" value="DNA_helicase_Holl-junc_RuvA_I"/>
</dbReference>
<keyword evidence="1 6" id="KW-0963">Cytoplasm</keyword>
<evidence type="ECO:0000256" key="2">
    <source>
        <dbReference type="ARBA" id="ARBA00022763"/>
    </source>
</evidence>
<dbReference type="GO" id="GO:0005737">
    <property type="term" value="C:cytoplasm"/>
    <property type="evidence" value="ECO:0007669"/>
    <property type="project" value="UniProtKB-SubCell"/>
</dbReference>
<keyword evidence="8" id="KW-0347">Helicase</keyword>
<keyword evidence="8" id="KW-0547">Nucleotide-binding</keyword>
<accession>A0A261EVK8</accession>
<dbReference type="OrthoDB" id="5293449at2"/>
<dbReference type="GO" id="GO:0009379">
    <property type="term" value="C:Holliday junction helicase complex"/>
    <property type="evidence" value="ECO:0007669"/>
    <property type="project" value="InterPro"/>
</dbReference>
<keyword evidence="5 6" id="KW-0234">DNA repair</keyword>
<comment type="similarity">
    <text evidence="6">Belongs to the RuvA family.</text>
</comment>
<dbReference type="GO" id="GO:0009378">
    <property type="term" value="F:four-way junction helicase activity"/>
    <property type="evidence" value="ECO:0007669"/>
    <property type="project" value="InterPro"/>
</dbReference>
<evidence type="ECO:0000259" key="7">
    <source>
        <dbReference type="SMART" id="SM00278"/>
    </source>
</evidence>
<dbReference type="NCBIfam" id="TIGR00084">
    <property type="entry name" value="ruvA"/>
    <property type="match status" value="1"/>
</dbReference>
<proteinExistence type="inferred from homology"/>
<dbReference type="InterPro" id="IPR000085">
    <property type="entry name" value="RuvA"/>
</dbReference>
<dbReference type="HAMAP" id="MF_00031">
    <property type="entry name" value="DNA_HJ_migration_RuvA"/>
    <property type="match status" value="1"/>
</dbReference>
<keyword evidence="8" id="KW-0378">Hydrolase</keyword>
<comment type="domain">
    <text evidence="6">Has three domains with a flexible linker between the domains II and III and assumes an 'L' shape. Domain III is highly mobile and contacts RuvB.</text>
</comment>
<feature type="domain" description="Helix-hairpin-helix DNA-binding motif class 1" evidence="7">
    <location>
        <begin position="107"/>
        <end position="126"/>
    </location>
</feature>
<comment type="function">
    <text evidence="6">The RuvA-RuvB-RuvC complex processes Holliday junction (HJ) DNA during genetic recombination and DNA repair, while the RuvA-RuvB complex plays an important role in the rescue of blocked DNA replication forks via replication fork reversal (RFR). RuvA specifically binds to HJ cruciform DNA, conferring on it an open structure. The RuvB hexamer acts as an ATP-dependent pump, pulling dsDNA into and through the RuvAB complex. HJ branch migration allows RuvC to scan DNA until it finds its consensus sequence, where it cleaves and resolves the cruciform DNA.</text>
</comment>
<evidence type="ECO:0000313" key="8">
    <source>
        <dbReference type="EMBL" id="OZG50901.1"/>
    </source>
</evidence>
<dbReference type="InterPro" id="IPR012340">
    <property type="entry name" value="NA-bd_OB-fold"/>
</dbReference>
<reference evidence="8 9" key="1">
    <citation type="journal article" date="2017" name="BMC Genomics">
        <title>Comparative genomic and phylogenomic analyses of the Bifidobacteriaceae family.</title>
        <authorList>
            <person name="Lugli G.A."/>
            <person name="Milani C."/>
            <person name="Turroni F."/>
            <person name="Duranti S."/>
            <person name="Mancabelli L."/>
            <person name="Mangifesta M."/>
            <person name="Ferrario C."/>
            <person name="Modesto M."/>
            <person name="Mattarelli P."/>
            <person name="Jiri K."/>
            <person name="van Sinderen D."/>
            <person name="Ventura M."/>
        </authorList>
    </citation>
    <scope>NUCLEOTIDE SEQUENCE [LARGE SCALE GENOMIC DNA]</scope>
    <source>
        <strain evidence="8 9">DSM 22924</strain>
    </source>
</reference>
<keyword evidence="2 6" id="KW-0227">DNA damage</keyword>
<evidence type="ECO:0000313" key="9">
    <source>
        <dbReference type="Proteomes" id="UP000216004"/>
    </source>
</evidence>
<keyword evidence="3 6" id="KW-0238">DNA-binding</keyword>
<dbReference type="GO" id="GO:0006310">
    <property type="term" value="P:DNA recombination"/>
    <property type="evidence" value="ECO:0007669"/>
    <property type="project" value="UniProtKB-UniRule"/>
</dbReference>
<dbReference type="InterPro" id="IPR011114">
    <property type="entry name" value="RuvA_C"/>
</dbReference>
<dbReference type="Pfam" id="PF01330">
    <property type="entry name" value="RuvA_N"/>
    <property type="match status" value="1"/>
</dbReference>
<feature type="region of interest" description="Domain III" evidence="6">
    <location>
        <begin position="148"/>
        <end position="201"/>
    </location>
</feature>
<comment type="subunit">
    <text evidence="6">Homotetramer. Forms an RuvA(8)-RuvB(12)-Holliday junction (HJ) complex. HJ DNA is sandwiched between 2 RuvA tetramers; dsDNA enters through RuvA and exits via RuvB. An RuvB hexamer assembles on each DNA strand where it exits the tetramer. Each RuvB hexamer is contacted by two RuvA subunits (via domain III) on 2 adjacent RuvB subunits; this complex drives branch migration. In the full resolvosome a probable DNA-RuvA(4)-RuvB(12)-RuvC(2) complex forms which resolves the HJ.</text>
</comment>
<dbReference type="InterPro" id="IPR010994">
    <property type="entry name" value="RuvA_2-like"/>
</dbReference>
<evidence type="ECO:0000256" key="6">
    <source>
        <dbReference type="HAMAP-Rule" id="MF_00031"/>
    </source>
</evidence>
<name>A0A261EVK8_9BIFI</name>
<dbReference type="SUPFAM" id="SSF47781">
    <property type="entry name" value="RuvA domain 2-like"/>
    <property type="match status" value="1"/>
</dbReference>